<protein>
    <recommendedName>
        <fullName evidence="5">DUF434 domain-containing protein</fullName>
    </recommendedName>
</protein>
<dbReference type="EMBL" id="PVNL01000060">
    <property type="protein sequence ID" value="PRQ07034.1"/>
    <property type="molecule type" value="Genomic_DNA"/>
</dbReference>
<evidence type="ECO:0000259" key="2">
    <source>
        <dbReference type="Pfam" id="PF18481"/>
    </source>
</evidence>
<evidence type="ECO:0000259" key="1">
    <source>
        <dbReference type="Pfam" id="PF04256"/>
    </source>
</evidence>
<dbReference type="InterPro" id="IPR041652">
    <property type="entry name" value="DUF5616"/>
</dbReference>
<dbReference type="RefSeq" id="WP_106090259.1">
    <property type="nucleotide sequence ID" value="NZ_PVNL01000060.1"/>
</dbReference>
<dbReference type="PANTHER" id="PTHR42252:SF1">
    <property type="entry name" value="DUF434 DOMAIN-CONTAINING PROTEIN"/>
    <property type="match status" value="1"/>
</dbReference>
<accession>A0A2S9YPL4</accession>
<dbReference type="InterPro" id="IPR007368">
    <property type="entry name" value="DUF434"/>
</dbReference>
<reference evidence="3 4" key="1">
    <citation type="submission" date="2018-03" db="EMBL/GenBank/DDBJ databases">
        <title>Draft Genome Sequences of the Obligatory Marine Myxobacteria Enhygromyxa salina SWB007.</title>
        <authorList>
            <person name="Poehlein A."/>
            <person name="Moghaddam J.A."/>
            <person name="Harms H."/>
            <person name="Alanjari M."/>
            <person name="Koenig G.M."/>
            <person name="Daniel R."/>
            <person name="Schaeberle T.F."/>
        </authorList>
    </citation>
    <scope>NUCLEOTIDE SEQUENCE [LARGE SCALE GENOMIC DNA]</scope>
    <source>
        <strain evidence="3 4">SWB007</strain>
    </source>
</reference>
<feature type="domain" description="DUF5616" evidence="2">
    <location>
        <begin position="81"/>
        <end position="216"/>
    </location>
</feature>
<gene>
    <name evidence="3" type="ORF">ENSA7_32580</name>
</gene>
<evidence type="ECO:0008006" key="5">
    <source>
        <dbReference type="Google" id="ProtNLM"/>
    </source>
</evidence>
<dbReference type="Pfam" id="PF04256">
    <property type="entry name" value="DUF434"/>
    <property type="match status" value="1"/>
</dbReference>
<name>A0A2S9YPL4_9BACT</name>
<dbReference type="Proteomes" id="UP000238823">
    <property type="component" value="Unassembled WGS sequence"/>
</dbReference>
<feature type="domain" description="DUF434" evidence="1">
    <location>
        <begin position="21"/>
        <end position="74"/>
    </location>
</feature>
<comment type="caution">
    <text evidence="3">The sequence shown here is derived from an EMBL/GenBank/DDBJ whole genome shotgun (WGS) entry which is preliminary data.</text>
</comment>
<dbReference type="PANTHER" id="PTHR42252">
    <property type="entry name" value="DUF5616 DOMAIN-CONTAINING PROTEIN"/>
    <property type="match status" value="1"/>
</dbReference>
<organism evidence="3 4">
    <name type="scientific">Enhygromyxa salina</name>
    <dbReference type="NCBI Taxonomy" id="215803"/>
    <lineage>
        <taxon>Bacteria</taxon>
        <taxon>Pseudomonadati</taxon>
        <taxon>Myxococcota</taxon>
        <taxon>Polyangia</taxon>
        <taxon>Nannocystales</taxon>
        <taxon>Nannocystaceae</taxon>
        <taxon>Enhygromyxa</taxon>
    </lineage>
</organism>
<dbReference type="OrthoDB" id="5372493at2"/>
<evidence type="ECO:0000313" key="4">
    <source>
        <dbReference type="Proteomes" id="UP000238823"/>
    </source>
</evidence>
<sequence length="241" mass="25709">MTRGPADDDGSLFADPQLLGLRAAVAELAWLLDRGYAQTAALELVGNRHGLRTRQRTAVLRSTCTDAATTRRSERRLDPGAVAGQPLAIDGFNVLISLEVALAGGVLLRGRDTMLRDLASVHGSYRRTAHTLAASAAIGEQLAELGPASILWLLDRPVSNSGRLALALAQQAADRGWAWEIELDHNPDRRLASFEGVVSTSDAWILDHARAHFDLTGLVVGQRCPDAWVVDVGLAGAQTPG</sequence>
<proteinExistence type="predicted"/>
<dbReference type="Pfam" id="PF18481">
    <property type="entry name" value="DUF5616"/>
    <property type="match status" value="1"/>
</dbReference>
<dbReference type="AlphaFoldDB" id="A0A2S9YPL4"/>
<evidence type="ECO:0000313" key="3">
    <source>
        <dbReference type="EMBL" id="PRQ07034.1"/>
    </source>
</evidence>